<comment type="caution">
    <text evidence="2">The sequence shown here is derived from an EMBL/GenBank/DDBJ whole genome shotgun (WGS) entry which is preliminary data.</text>
</comment>
<dbReference type="AlphaFoldDB" id="A0A0L0BN94"/>
<gene>
    <name evidence="2" type="ORF">FF38_00595</name>
</gene>
<proteinExistence type="predicted"/>
<reference evidence="2 3" key="1">
    <citation type="journal article" date="2015" name="Nat. Commun.">
        <title>Lucilia cuprina genome unlocks parasitic fly biology to underpin future interventions.</title>
        <authorList>
            <person name="Anstead C.A."/>
            <person name="Korhonen P.K."/>
            <person name="Young N.D."/>
            <person name="Hall R.S."/>
            <person name="Jex A.R."/>
            <person name="Murali S.C."/>
            <person name="Hughes D.S."/>
            <person name="Lee S.F."/>
            <person name="Perry T."/>
            <person name="Stroehlein A.J."/>
            <person name="Ansell B.R."/>
            <person name="Breugelmans B."/>
            <person name="Hofmann A."/>
            <person name="Qu J."/>
            <person name="Dugan S."/>
            <person name="Lee S.L."/>
            <person name="Chao H."/>
            <person name="Dinh H."/>
            <person name="Han Y."/>
            <person name="Doddapaneni H.V."/>
            <person name="Worley K.C."/>
            <person name="Muzny D.M."/>
            <person name="Ioannidis P."/>
            <person name="Waterhouse R.M."/>
            <person name="Zdobnov E.M."/>
            <person name="James P.J."/>
            <person name="Bagnall N.H."/>
            <person name="Kotze A.C."/>
            <person name="Gibbs R.A."/>
            <person name="Richards S."/>
            <person name="Batterham P."/>
            <person name="Gasser R.B."/>
        </authorList>
    </citation>
    <scope>NUCLEOTIDE SEQUENCE [LARGE SCALE GENOMIC DNA]</scope>
    <source>
        <strain evidence="2 3">LS</strain>
        <tissue evidence="2">Full body</tissue>
    </source>
</reference>
<feature type="transmembrane region" description="Helical" evidence="1">
    <location>
        <begin position="42"/>
        <end position="69"/>
    </location>
</feature>
<sequence length="247" mass="26096">MEFVGVIKSCIQLVVAVVDADDDAAAPEVGEINSSGGIVVDVVGVVAALVVDVVCNIIAARLIVAVVAVDTYSSLNCGCNLISLILVGLRLLYCFAICMLGNVCISAEAISKESSAKSTAAAPPVSFNFCNVSNVSSCCFSNCCMNNFVDVAVVGDVDVILFPWETIAAVVVVAVFVVVVVLLKLMLMILQLFYVVAEMAVAVVVELRQHLYTFSSIKSKYYFLSVCSMNARDPPVGLPNACVFTNL</sequence>
<organism evidence="2 3">
    <name type="scientific">Lucilia cuprina</name>
    <name type="common">Green bottle fly</name>
    <name type="synonym">Australian sheep blowfly</name>
    <dbReference type="NCBI Taxonomy" id="7375"/>
    <lineage>
        <taxon>Eukaryota</taxon>
        <taxon>Metazoa</taxon>
        <taxon>Ecdysozoa</taxon>
        <taxon>Arthropoda</taxon>
        <taxon>Hexapoda</taxon>
        <taxon>Insecta</taxon>
        <taxon>Pterygota</taxon>
        <taxon>Neoptera</taxon>
        <taxon>Endopterygota</taxon>
        <taxon>Diptera</taxon>
        <taxon>Brachycera</taxon>
        <taxon>Muscomorpha</taxon>
        <taxon>Oestroidea</taxon>
        <taxon>Calliphoridae</taxon>
        <taxon>Luciliinae</taxon>
        <taxon>Lucilia</taxon>
    </lineage>
</organism>
<keyword evidence="3" id="KW-1185">Reference proteome</keyword>
<evidence type="ECO:0000256" key="1">
    <source>
        <dbReference type="SAM" id="Phobius"/>
    </source>
</evidence>
<keyword evidence="1" id="KW-0812">Transmembrane</keyword>
<evidence type="ECO:0000313" key="2">
    <source>
        <dbReference type="EMBL" id="KNC21492.1"/>
    </source>
</evidence>
<feature type="transmembrane region" description="Helical" evidence="1">
    <location>
        <begin position="167"/>
        <end position="190"/>
    </location>
</feature>
<keyword evidence="1" id="KW-0472">Membrane</keyword>
<dbReference type="EMBL" id="JRES01001621">
    <property type="protein sequence ID" value="KNC21492.1"/>
    <property type="molecule type" value="Genomic_DNA"/>
</dbReference>
<accession>A0A0L0BN94</accession>
<dbReference type="Proteomes" id="UP000037069">
    <property type="component" value="Unassembled WGS sequence"/>
</dbReference>
<protein>
    <submittedName>
        <fullName evidence="2">Uncharacterized protein</fullName>
    </submittedName>
</protein>
<evidence type="ECO:0000313" key="3">
    <source>
        <dbReference type="Proteomes" id="UP000037069"/>
    </source>
</evidence>
<keyword evidence="1" id="KW-1133">Transmembrane helix</keyword>
<name>A0A0L0BN94_LUCCU</name>
<feature type="transmembrane region" description="Helical" evidence="1">
    <location>
        <begin position="81"/>
        <end position="103"/>
    </location>
</feature>